<feature type="chain" id="PRO_5039171783" description="Lipoprotein" evidence="2">
    <location>
        <begin position="20"/>
        <end position="255"/>
    </location>
</feature>
<feature type="region of interest" description="Disordered" evidence="1">
    <location>
        <begin position="84"/>
        <end position="103"/>
    </location>
</feature>
<sequence length="255" mass="25897">MRKKARATWVALLPALLFAAVGCSSSDTPATGKDPDPKGSVAATPGAPGAPAPTTGSSGPAAPKSGGSRLERSALEQGDLTGYQVSAQGKNPNAPDGQPQADRKACQPLADIMGDKPDPAARETVNRGVGSQKQVGLAVSASVSSYGESDAKALITRLKTAVAACGTGFSATVEKQTGSYRDVRSAEYATKGDDTVSWTTTATAAGVSAPVHLVVVREGDTVVRLMALNVAAAEQKAQVPQEVADKQVEKVQRAG</sequence>
<reference evidence="3" key="1">
    <citation type="submission" date="2020-09" db="EMBL/GenBank/DDBJ databases">
        <title>Whole genome shotgun sequence of Streptomyces xanthophaeus NBRC 12829.</title>
        <authorList>
            <person name="Komaki H."/>
            <person name="Tamura T."/>
        </authorList>
    </citation>
    <scope>NUCLEOTIDE SEQUENCE</scope>
    <source>
        <strain evidence="3">NBRC 12829</strain>
    </source>
</reference>
<feature type="signal peptide" evidence="2">
    <location>
        <begin position="1"/>
        <end position="19"/>
    </location>
</feature>
<protein>
    <recommendedName>
        <fullName evidence="5">Lipoprotein</fullName>
    </recommendedName>
</protein>
<name>A0A919H715_9ACTN</name>
<dbReference type="Proteomes" id="UP000600026">
    <property type="component" value="Unassembled WGS sequence"/>
</dbReference>
<dbReference type="AlphaFoldDB" id="A0A919H715"/>
<dbReference type="PROSITE" id="PS51257">
    <property type="entry name" value="PROKAR_LIPOPROTEIN"/>
    <property type="match status" value="1"/>
</dbReference>
<feature type="compositionally biased region" description="Low complexity" evidence="1">
    <location>
        <begin position="39"/>
        <end position="68"/>
    </location>
</feature>
<feature type="region of interest" description="Disordered" evidence="1">
    <location>
        <begin position="25"/>
        <end position="73"/>
    </location>
</feature>
<dbReference type="OrthoDB" id="4186187at2"/>
<keyword evidence="4" id="KW-1185">Reference proteome</keyword>
<evidence type="ECO:0000313" key="4">
    <source>
        <dbReference type="Proteomes" id="UP000600026"/>
    </source>
</evidence>
<proteinExistence type="predicted"/>
<evidence type="ECO:0008006" key="5">
    <source>
        <dbReference type="Google" id="ProtNLM"/>
    </source>
</evidence>
<evidence type="ECO:0000256" key="2">
    <source>
        <dbReference type="SAM" id="SignalP"/>
    </source>
</evidence>
<organism evidence="3 4">
    <name type="scientific">Streptomyces xanthophaeus</name>
    <dbReference type="NCBI Taxonomy" id="67385"/>
    <lineage>
        <taxon>Bacteria</taxon>
        <taxon>Bacillati</taxon>
        <taxon>Actinomycetota</taxon>
        <taxon>Actinomycetes</taxon>
        <taxon>Kitasatosporales</taxon>
        <taxon>Streptomycetaceae</taxon>
        <taxon>Streptomyces</taxon>
    </lineage>
</organism>
<keyword evidence="2" id="KW-0732">Signal</keyword>
<comment type="caution">
    <text evidence="3">The sequence shown here is derived from an EMBL/GenBank/DDBJ whole genome shotgun (WGS) entry which is preliminary data.</text>
</comment>
<evidence type="ECO:0000313" key="3">
    <source>
        <dbReference type="EMBL" id="GHI87803.1"/>
    </source>
</evidence>
<dbReference type="EMBL" id="BNEE01000006">
    <property type="protein sequence ID" value="GHI87803.1"/>
    <property type="molecule type" value="Genomic_DNA"/>
</dbReference>
<dbReference type="RefSeq" id="WP_031144627.1">
    <property type="nucleotide sequence ID" value="NZ_BNEE01000006.1"/>
</dbReference>
<evidence type="ECO:0000256" key="1">
    <source>
        <dbReference type="SAM" id="MobiDB-lite"/>
    </source>
</evidence>
<gene>
    <name evidence="3" type="ORF">Sxan_51670</name>
</gene>
<accession>A0A919H715</accession>